<dbReference type="RefSeq" id="WP_005893497.1">
    <property type="nucleotide sequence ID" value="NZ_AQGQ01000010.1"/>
</dbReference>
<keyword evidence="1" id="KW-1133">Transmembrane helix</keyword>
<evidence type="ECO:0000313" key="2">
    <source>
        <dbReference type="EMBL" id="EOD56505.1"/>
    </source>
</evidence>
<gene>
    <name evidence="2" type="ORF">G113_03359</name>
</gene>
<name>R1GYI5_9GAMM</name>
<reference evidence="2 3" key="1">
    <citation type="journal article" date="2013" name="Genome Announc.">
        <title>Draft Genome Sequence of Aeromonas molluscorum Strain 848TT, Isolated from Bivalve Molluscs.</title>
        <authorList>
            <person name="Spataro N."/>
            <person name="Farfan M."/>
            <person name="Albarral V."/>
            <person name="Sanglas A."/>
            <person name="Loren J.G."/>
            <person name="Fuste M.C."/>
            <person name="Bosch E."/>
        </authorList>
    </citation>
    <scope>NUCLEOTIDE SEQUENCE [LARGE SCALE GENOMIC DNA]</scope>
    <source>
        <strain evidence="2 3">848</strain>
    </source>
</reference>
<feature type="transmembrane region" description="Helical" evidence="1">
    <location>
        <begin position="31"/>
        <end position="48"/>
    </location>
</feature>
<evidence type="ECO:0000313" key="3">
    <source>
        <dbReference type="Proteomes" id="UP000013526"/>
    </source>
</evidence>
<proteinExistence type="predicted"/>
<comment type="caution">
    <text evidence="2">The sequence shown here is derived from an EMBL/GenBank/DDBJ whole genome shotgun (WGS) entry which is preliminary data.</text>
</comment>
<dbReference type="PATRIC" id="fig|1268236.3.peg.674"/>
<keyword evidence="1" id="KW-0812">Transmembrane</keyword>
<organism evidence="2 3">
    <name type="scientific">Aeromonas molluscorum 848</name>
    <dbReference type="NCBI Taxonomy" id="1268236"/>
    <lineage>
        <taxon>Bacteria</taxon>
        <taxon>Pseudomonadati</taxon>
        <taxon>Pseudomonadota</taxon>
        <taxon>Gammaproteobacteria</taxon>
        <taxon>Aeromonadales</taxon>
        <taxon>Aeromonadaceae</taxon>
        <taxon>Aeromonas</taxon>
    </lineage>
</organism>
<dbReference type="EMBL" id="AQGQ01000010">
    <property type="protein sequence ID" value="EOD56505.1"/>
    <property type="molecule type" value="Genomic_DNA"/>
</dbReference>
<dbReference type="Proteomes" id="UP000013526">
    <property type="component" value="Unassembled WGS sequence"/>
</dbReference>
<dbReference type="AlphaFoldDB" id="R1GYI5"/>
<keyword evidence="3" id="KW-1185">Reference proteome</keyword>
<protein>
    <submittedName>
        <fullName evidence="2">Uncharacterized protein</fullName>
    </submittedName>
</protein>
<evidence type="ECO:0000256" key="1">
    <source>
        <dbReference type="SAM" id="Phobius"/>
    </source>
</evidence>
<accession>R1GYI5</accession>
<sequence length="57" mass="6395">MLFLVGSVLLLVIGLPLLFFLLGQGEAYVTWGPWISALVLMLWLLLDIDKIRRGGPR</sequence>
<keyword evidence="1" id="KW-0472">Membrane</keyword>